<reference evidence="1 2" key="1">
    <citation type="journal article" date="2008" name="J. Biotechnol.">
        <title>The lifestyle of Corynebacterium urealyticum derived from its complete genome sequence established by pyrosequencing.</title>
        <authorList>
            <person name="Tauch A."/>
            <person name="Trost E."/>
            <person name="Tilker A."/>
            <person name="Ludewig U."/>
            <person name="Schneiker S."/>
            <person name="Goesmann A."/>
            <person name="Arnold W."/>
            <person name="Bekel T."/>
            <person name="Brinkrolf K."/>
            <person name="Brune I."/>
            <person name="Goetker S."/>
            <person name="Kalinowski J."/>
            <person name="Kamp P.-B."/>
            <person name="Lobo F.P."/>
            <person name="Viehoever P."/>
            <person name="Weisshaar B."/>
            <person name="Soriano F."/>
            <person name="Droege M."/>
            <person name="Puehler A."/>
        </authorList>
    </citation>
    <scope>NUCLEOTIDE SEQUENCE [LARGE SCALE GENOMIC DNA]</scope>
    <source>
        <strain evidence="2">ATCC 43042 / DSM 7109</strain>
    </source>
</reference>
<dbReference type="Proteomes" id="UP000001727">
    <property type="component" value="Chromosome"/>
</dbReference>
<sequence>MWQWGIIVGNHHNAETGWVNLQQAFHVDWGLVNVLDHAFVLLERK</sequence>
<protein>
    <submittedName>
        <fullName evidence="1">Uncharacterized protein</fullName>
    </submittedName>
</protein>
<dbReference type="EMBL" id="AM942444">
    <property type="protein sequence ID" value="CAQ04809.1"/>
    <property type="molecule type" value="Genomic_DNA"/>
</dbReference>
<dbReference type="STRING" id="504474.cu0849"/>
<keyword evidence="2" id="KW-1185">Reference proteome</keyword>
<dbReference type="AlphaFoldDB" id="B1VGC0"/>
<dbReference type="KEGG" id="cur:cu0849"/>
<evidence type="ECO:0000313" key="2">
    <source>
        <dbReference type="Proteomes" id="UP000001727"/>
    </source>
</evidence>
<accession>B1VGC0</accession>
<name>B1VGC0_CORU7</name>
<organism evidence="1 2">
    <name type="scientific">Corynebacterium urealyticum (strain ATCC 43042 / DSM 7109)</name>
    <dbReference type="NCBI Taxonomy" id="504474"/>
    <lineage>
        <taxon>Bacteria</taxon>
        <taxon>Bacillati</taxon>
        <taxon>Actinomycetota</taxon>
        <taxon>Actinomycetes</taxon>
        <taxon>Mycobacteriales</taxon>
        <taxon>Corynebacteriaceae</taxon>
        <taxon>Corynebacterium</taxon>
    </lineage>
</organism>
<proteinExistence type="predicted"/>
<dbReference type="HOGENOM" id="CLU_3198707_0_0_11"/>
<gene>
    <name evidence="1" type="ordered locus">cu0849</name>
</gene>
<evidence type="ECO:0000313" key="1">
    <source>
        <dbReference type="EMBL" id="CAQ04809.1"/>
    </source>
</evidence>